<dbReference type="InParanoid" id="G5ADH7"/>
<dbReference type="Proteomes" id="UP000002640">
    <property type="component" value="Unassembled WGS sequence"/>
</dbReference>
<dbReference type="EMBL" id="JH159164">
    <property type="protein sequence ID" value="EGZ06230.1"/>
    <property type="molecule type" value="Genomic_DNA"/>
</dbReference>
<sequence length="458" mass="47241">VEASANANERTSGNAKQNGSAGVSGNVTANVEADAPATPKSDASSRARAAAAAAAEGVAANEACAAALSEAAVSATTRVTENPNDSTRRVEVAENPTRTRQRTKSEQDGSPKDLLEGKRQSSSPPSKPTSPPGHQSSTQLEQEQEPRMAQGLLLTFESPDQVSGVDLPAYTRYDAGETISKLVAHPPRQLSAPTRVSKHPTPSHSAFVALSDGQVALLLQLGDASAETMGLGAACSSTLLRRPPHGQPPSSILRRARCGAKFAGLCPRHLGLGGHTESQRVDAPKVVLQRDVQVLGRLDLHAALRKRRTGRAELFVDRGALLLQSGQGLTSLISLGDGSVSPLLKGGHGLTCPVPLGDSSVSLASQGRGGATHLISHVEGPVTRLLDDHENAGHAVTLGESGVALLLGSGHELPHVISFSFGGGHSRLDRSEGSLGGCEVDAKVVTLGALALCSKLPR</sequence>
<dbReference type="KEGG" id="psoj:PHYSODRAFT_341515"/>
<keyword evidence="3" id="KW-1185">Reference proteome</keyword>
<feature type="compositionally biased region" description="Low complexity" evidence="1">
    <location>
        <begin position="44"/>
        <end position="75"/>
    </location>
</feature>
<feature type="compositionally biased region" description="Basic and acidic residues" evidence="1">
    <location>
        <begin position="103"/>
        <end position="119"/>
    </location>
</feature>
<protein>
    <submittedName>
        <fullName evidence="2">Uncharacterized protein</fullName>
    </submittedName>
</protein>
<evidence type="ECO:0000313" key="3">
    <source>
        <dbReference type="Proteomes" id="UP000002640"/>
    </source>
</evidence>
<dbReference type="RefSeq" id="XP_009538127.1">
    <property type="nucleotide sequence ID" value="XM_009539832.1"/>
</dbReference>
<dbReference type="GeneID" id="20648087"/>
<gene>
    <name evidence="2" type="ORF">PHYSODRAFT_341515</name>
</gene>
<feature type="region of interest" description="Disordered" evidence="1">
    <location>
        <begin position="1"/>
        <end position="146"/>
    </location>
</feature>
<name>G5ADH7_PHYSP</name>
<accession>G5ADH7</accession>
<evidence type="ECO:0000256" key="1">
    <source>
        <dbReference type="SAM" id="MobiDB-lite"/>
    </source>
</evidence>
<dbReference type="AlphaFoldDB" id="G5ADH7"/>
<feature type="compositionally biased region" description="Polar residues" evidence="1">
    <location>
        <begin position="1"/>
        <end position="29"/>
    </location>
</feature>
<proteinExistence type="predicted"/>
<reference evidence="2 3" key="1">
    <citation type="journal article" date="2006" name="Science">
        <title>Phytophthora genome sequences uncover evolutionary origins and mechanisms of pathogenesis.</title>
        <authorList>
            <person name="Tyler B.M."/>
            <person name="Tripathy S."/>
            <person name="Zhang X."/>
            <person name="Dehal P."/>
            <person name="Jiang R.H."/>
            <person name="Aerts A."/>
            <person name="Arredondo F.D."/>
            <person name="Baxter L."/>
            <person name="Bensasson D."/>
            <person name="Beynon J.L."/>
            <person name="Chapman J."/>
            <person name="Damasceno C.M."/>
            <person name="Dorrance A.E."/>
            <person name="Dou D."/>
            <person name="Dickerman A.W."/>
            <person name="Dubchak I.L."/>
            <person name="Garbelotto M."/>
            <person name="Gijzen M."/>
            <person name="Gordon S.G."/>
            <person name="Govers F."/>
            <person name="Grunwald N.J."/>
            <person name="Huang W."/>
            <person name="Ivors K.L."/>
            <person name="Jones R.W."/>
            <person name="Kamoun S."/>
            <person name="Krampis K."/>
            <person name="Lamour K.H."/>
            <person name="Lee M.K."/>
            <person name="McDonald W.H."/>
            <person name="Medina M."/>
            <person name="Meijer H.J."/>
            <person name="Nordberg E.K."/>
            <person name="Maclean D.J."/>
            <person name="Ospina-Giraldo M.D."/>
            <person name="Morris P.F."/>
            <person name="Phuntumart V."/>
            <person name="Putnam N.H."/>
            <person name="Rash S."/>
            <person name="Rose J.K."/>
            <person name="Sakihama Y."/>
            <person name="Salamov A.A."/>
            <person name="Savidor A."/>
            <person name="Scheuring C.F."/>
            <person name="Smith B.M."/>
            <person name="Sobral B.W."/>
            <person name="Terry A."/>
            <person name="Torto-Alalibo T.A."/>
            <person name="Win J."/>
            <person name="Xu Z."/>
            <person name="Zhang H."/>
            <person name="Grigoriev I.V."/>
            <person name="Rokhsar D.S."/>
            <person name="Boore J.L."/>
        </authorList>
    </citation>
    <scope>NUCLEOTIDE SEQUENCE [LARGE SCALE GENOMIC DNA]</scope>
    <source>
        <strain evidence="2 3">P6497</strain>
    </source>
</reference>
<evidence type="ECO:0000313" key="2">
    <source>
        <dbReference type="EMBL" id="EGZ06230.1"/>
    </source>
</evidence>
<feature type="non-terminal residue" evidence="2">
    <location>
        <position position="1"/>
    </location>
</feature>
<organism evidence="2 3">
    <name type="scientific">Phytophthora sojae (strain P6497)</name>
    <name type="common">Soybean stem and root rot agent</name>
    <name type="synonym">Phytophthora megasperma f. sp. glycines</name>
    <dbReference type="NCBI Taxonomy" id="1094619"/>
    <lineage>
        <taxon>Eukaryota</taxon>
        <taxon>Sar</taxon>
        <taxon>Stramenopiles</taxon>
        <taxon>Oomycota</taxon>
        <taxon>Peronosporomycetes</taxon>
        <taxon>Peronosporales</taxon>
        <taxon>Peronosporaceae</taxon>
        <taxon>Phytophthora</taxon>
    </lineage>
</organism>
<feature type="compositionally biased region" description="Polar residues" evidence="1">
    <location>
        <begin position="76"/>
        <end position="85"/>
    </location>
</feature>